<evidence type="ECO:0000256" key="8">
    <source>
        <dbReference type="ARBA" id="ARBA00023109"/>
    </source>
</evidence>
<evidence type="ECO:0000256" key="5">
    <source>
        <dbReference type="ARBA" id="ARBA00022695"/>
    </source>
</evidence>
<dbReference type="InterPro" id="IPR043502">
    <property type="entry name" value="DNA/RNA_pol_sf"/>
</dbReference>
<dbReference type="InterPro" id="IPR014382">
    <property type="entry name" value="DNA-dir_DNA_pol_B_adenovir"/>
</dbReference>
<comment type="similarity">
    <text evidence="2 12">Belongs to the DNA polymerase type-B family.</text>
</comment>
<protein>
    <recommendedName>
        <fullName evidence="12">DNA polymerase</fullName>
        <ecNumber evidence="12">2.7.7.7</ecNumber>
    </recommendedName>
</protein>
<evidence type="ECO:0000256" key="11">
    <source>
        <dbReference type="ARBA" id="ARBA00049244"/>
    </source>
</evidence>
<organism evidence="15">
    <name type="scientific">Psittacine aviadenovirus B</name>
    <dbReference type="NCBI Taxonomy" id="2169709"/>
    <lineage>
        <taxon>Viruses</taxon>
        <taxon>Varidnaviria</taxon>
        <taxon>Bamfordvirae</taxon>
        <taxon>Preplasmiviricota</taxon>
        <taxon>Polisuviricotina</taxon>
        <taxon>Pharingeaviricetes</taxon>
        <taxon>Rowavirales</taxon>
        <taxon>Adenoviridae</taxon>
        <taxon>Aviadenovirus</taxon>
        <taxon>Aviadenovirus rubri</taxon>
    </lineage>
</organism>
<evidence type="ECO:0000256" key="1">
    <source>
        <dbReference type="ARBA" id="ARBA00004147"/>
    </source>
</evidence>
<evidence type="ECO:0000313" key="15">
    <source>
        <dbReference type="EMBL" id="XBY87758.1"/>
    </source>
</evidence>
<evidence type="ECO:0000256" key="4">
    <source>
        <dbReference type="ARBA" id="ARBA00022679"/>
    </source>
</evidence>
<dbReference type="PRINTS" id="PR00106">
    <property type="entry name" value="DNAPOLB"/>
</dbReference>
<feature type="region of interest" description="Disordered" evidence="13">
    <location>
        <begin position="1254"/>
        <end position="1280"/>
    </location>
</feature>
<feature type="domain" description="DNA-directed DNA polymerase family B mitochondria/virus" evidence="14">
    <location>
        <begin position="412"/>
        <end position="887"/>
    </location>
</feature>
<comment type="subunit">
    <text evidence="10">Heterodimer with the terminal protein; this heterodimer binds to bp 9 to 18 of the genome. Forms a complex with viral pTP, DBP and hosts NFIA and POU2F1/OCT1 for initiation of replication.</text>
</comment>
<dbReference type="PROSITE" id="PS00116">
    <property type="entry name" value="DNA_POLYMERASE_B"/>
    <property type="match status" value="1"/>
</dbReference>
<dbReference type="GO" id="GO:0003887">
    <property type="term" value="F:DNA-directed DNA polymerase activity"/>
    <property type="evidence" value="ECO:0007669"/>
    <property type="project" value="UniProtKB-KW"/>
</dbReference>
<dbReference type="InterPro" id="IPR023211">
    <property type="entry name" value="DNA_pol_palm_dom_sf"/>
</dbReference>
<dbReference type="EC" id="2.7.7.7" evidence="12"/>
<keyword evidence="9 12" id="KW-0238">DNA-binding</keyword>
<evidence type="ECO:0000256" key="7">
    <source>
        <dbReference type="ARBA" id="ARBA00022932"/>
    </source>
</evidence>
<name>A0AB38ZPA8_9ADEN</name>
<dbReference type="GO" id="GO:0039693">
    <property type="term" value="P:viral DNA genome replication"/>
    <property type="evidence" value="ECO:0007669"/>
    <property type="project" value="UniProtKB-KW"/>
</dbReference>
<keyword evidence="6 12" id="KW-0235">DNA replication</keyword>
<proteinExistence type="inferred from homology"/>
<evidence type="ECO:0000256" key="3">
    <source>
        <dbReference type="ARBA" id="ARBA00022562"/>
    </source>
</evidence>
<dbReference type="GO" id="GO:0000166">
    <property type="term" value="F:nucleotide binding"/>
    <property type="evidence" value="ECO:0007669"/>
    <property type="project" value="InterPro"/>
</dbReference>
<evidence type="ECO:0000259" key="14">
    <source>
        <dbReference type="Pfam" id="PF03175"/>
    </source>
</evidence>
<comment type="subcellular location">
    <subcellularLocation>
        <location evidence="1">Host nucleus</location>
    </subcellularLocation>
</comment>
<dbReference type="GO" id="GO:0006260">
    <property type="term" value="P:DNA replication"/>
    <property type="evidence" value="ECO:0007669"/>
    <property type="project" value="UniProtKB-KW"/>
</dbReference>
<dbReference type="GO" id="GO:0042025">
    <property type="term" value="C:host cell nucleus"/>
    <property type="evidence" value="ECO:0007669"/>
    <property type="project" value="UniProtKB-SubCell"/>
</dbReference>
<dbReference type="InterPro" id="IPR004868">
    <property type="entry name" value="DNA-dir_DNA_pol_B_mt/vir"/>
</dbReference>
<keyword evidence="8" id="KW-1194">Viral DNA replication</keyword>
<dbReference type="Pfam" id="PF03175">
    <property type="entry name" value="DNA_pol_B_2"/>
    <property type="match status" value="1"/>
</dbReference>
<evidence type="ECO:0000256" key="2">
    <source>
        <dbReference type="ARBA" id="ARBA00005755"/>
    </source>
</evidence>
<dbReference type="SUPFAM" id="SSF56672">
    <property type="entry name" value="DNA/RNA polymerases"/>
    <property type="match status" value="1"/>
</dbReference>
<sequence>MASPSPASSSDSGGDSEPLPEGGSEDLALVLPREPPPPRPHGLPLRNSLIGDKTCLIRTVPFSRKSTTRASPLGSHPLKKGHYYLNGVPHRFQPCSFEQGMKRFLKMHLFFSTPRSRAYNRIDYEYYSHDPLRSLRLFRPSYIGLLTFCGKNVRIRKLWRARAPKLPPIVLCAPSSQLRYKGWVWVAAYTPAQQCPACGEHWTKTHNCSERRAAFYHHCVTKKGQKHWQHVHFTCPARNPNTRQLIVTYDIETYTVFGAKGKRLQPFMLCFMLSGHPELVTAAETVALMDPTISRLDEGFYWVSPTPGVVAKCFRAFRSRLQVYFMRDLVDRYYEHNRAYLDDAVRAGKFPTVYCVPHEILQDPIAPLYLPKSFYSVDIVVLGHNICKFDELLLATELVEQEDDIPRLGRCERSFMPRAGRLLFNDIFFALPNPNFVERDPERLQRWTSGVYSPADARTVFVRFMVRDTLQLTSGAKLSKAAAAYSLQLSKGHCPYEAVNEYISTGTYEVDEDGFPASRYWEDDAVVDEQKKLWSERHPSVTYDLLTACLEYCMQDVRVTQQLAHTLYNSYDQYFRESLGMKGSYNIFIRPTIPSNTHAFWKQLAFSNHVKKILARRADSKRATRKPIPSDYVAEVYAPHSEMFKYIRQALRGGRCYPNVLGPFREPVFVFDICGMYASALTHPMPHGIPLDPHHTTAHVNLLNLILASGERPVSYFDPRVKPAILRTEAFPPPPEMLDVLPPICSRRGGRLVWTNEPLHDEVITVIDVLTLHNRGWRVRIIHDEMNVVFPEWQTLCADYVSVNIAAKEKADREKNEVLRSISKMLSNALYGAFATNMDTTRIKFERDLTEQDRSDIYEGTQVVKHVTLLVDDSFPGQHVHPISEPSAVLSDSRALAKERLAQYFEVHETLTDSETEDQPLSDVDAELEHALLAPPYIAYDDHAHYASARETQFKPLTVLDAPPEALTVLHLEKLDKSVDNNRYATQLACFVLSWSRAFLSDWCEIVHGPDRGTHIHDRAPQSLYGDTDSLFITRSGYERLKSRGAHRIKGPHTRLTYDPENPGLYWACECDVKCKQCGADTYSSESVFLAPKLYGLKDAVCTNPDCGAVGPGKLRSKGHRQAELVYDTLLRCWQKYEDERFGAPVPAPDIHTRRNVFKTTLLNKVSKYDPFTIYNEQLTRILRPWQEPTLYRHGDFLYPYDIAHPNPRSAHEERLVSPPGDDADPLAPLRLEPCPFLSLDDCDNILSLLADGTDNIDDLDDAGERSAENTSEEDSHGGE</sequence>
<keyword evidence="3" id="KW-1048">Host nucleus</keyword>
<dbReference type="GO" id="GO:0003677">
    <property type="term" value="F:DNA binding"/>
    <property type="evidence" value="ECO:0007669"/>
    <property type="project" value="UniProtKB-KW"/>
</dbReference>
<dbReference type="InterPro" id="IPR017964">
    <property type="entry name" value="DNA-dir_DNA_pol_B_CS"/>
</dbReference>
<accession>A0AB38ZPA8</accession>
<dbReference type="PIRSF" id="PIRSF000788">
    <property type="entry name" value="DPol_ADV"/>
    <property type="match status" value="1"/>
</dbReference>
<keyword evidence="7 12" id="KW-0239">DNA-directed DNA polymerase</keyword>
<reference evidence="15" key="1">
    <citation type="submission" date="2023-06" db="EMBL/GenBank/DDBJ databases">
        <title>Identification of a novel pathogenic adenovirus species in African Grey Parrot unveils distinct lineage within aviadenoviruses.</title>
        <authorList>
            <person name="Das T."/>
            <person name="Raidal S."/>
            <person name="Das S."/>
        </authorList>
    </citation>
    <scope>NUCLEOTIDE SEQUENCE</scope>
    <source>
        <strain evidence="15">CS23-0540</strain>
    </source>
</reference>
<comment type="catalytic activity">
    <reaction evidence="11 12">
        <text>DNA(n) + a 2'-deoxyribonucleoside 5'-triphosphate = DNA(n+1) + diphosphate</text>
        <dbReference type="Rhea" id="RHEA:22508"/>
        <dbReference type="Rhea" id="RHEA-COMP:17339"/>
        <dbReference type="Rhea" id="RHEA-COMP:17340"/>
        <dbReference type="ChEBI" id="CHEBI:33019"/>
        <dbReference type="ChEBI" id="CHEBI:61560"/>
        <dbReference type="ChEBI" id="CHEBI:173112"/>
        <dbReference type="EC" id="2.7.7.7"/>
    </reaction>
</comment>
<feature type="region of interest" description="Disordered" evidence="13">
    <location>
        <begin position="1"/>
        <end position="47"/>
    </location>
</feature>
<evidence type="ECO:0000256" key="9">
    <source>
        <dbReference type="ARBA" id="ARBA00023125"/>
    </source>
</evidence>
<dbReference type="SMART" id="SM00486">
    <property type="entry name" value="POLBc"/>
    <property type="match status" value="1"/>
</dbReference>
<dbReference type="InterPro" id="IPR006172">
    <property type="entry name" value="DNA-dir_DNA_pol_B"/>
</dbReference>
<dbReference type="SUPFAM" id="SSF53098">
    <property type="entry name" value="Ribonuclease H-like"/>
    <property type="match status" value="1"/>
</dbReference>
<dbReference type="EMBL" id="OR096706">
    <property type="protein sequence ID" value="XBY87758.1"/>
    <property type="molecule type" value="Genomic_DNA"/>
</dbReference>
<dbReference type="Gene3D" id="3.90.1600.10">
    <property type="entry name" value="Palm domain of DNA polymerase"/>
    <property type="match status" value="1"/>
</dbReference>
<feature type="compositionally biased region" description="Low complexity" evidence="13">
    <location>
        <begin position="1"/>
        <end position="16"/>
    </location>
</feature>
<feature type="compositionally biased region" description="Basic and acidic residues" evidence="13">
    <location>
        <begin position="1263"/>
        <end position="1280"/>
    </location>
</feature>
<dbReference type="InterPro" id="IPR012337">
    <property type="entry name" value="RNaseH-like_sf"/>
</dbReference>
<keyword evidence="4 12" id="KW-0808">Transferase</keyword>
<evidence type="ECO:0000256" key="6">
    <source>
        <dbReference type="ARBA" id="ARBA00022705"/>
    </source>
</evidence>
<evidence type="ECO:0000256" key="13">
    <source>
        <dbReference type="SAM" id="MobiDB-lite"/>
    </source>
</evidence>
<keyword evidence="5 12" id="KW-0548">Nucleotidyltransferase</keyword>
<evidence type="ECO:0000256" key="10">
    <source>
        <dbReference type="ARBA" id="ARBA00046822"/>
    </source>
</evidence>
<evidence type="ECO:0000256" key="12">
    <source>
        <dbReference type="RuleBase" id="RU000442"/>
    </source>
</evidence>